<dbReference type="PRINTS" id="PR00869">
    <property type="entry name" value="DNAPOLX"/>
</dbReference>
<keyword evidence="4" id="KW-0238">DNA-binding</keyword>
<keyword evidence="3 5" id="KW-0548">Nucleotidyltransferase</keyword>
<dbReference type="SMART" id="SM00483">
    <property type="entry name" value="POLXc"/>
    <property type="match status" value="1"/>
</dbReference>
<dbReference type="InterPro" id="IPR002008">
    <property type="entry name" value="DNA_pol_X_beta-like"/>
</dbReference>
<dbReference type="SUPFAM" id="SSF81301">
    <property type="entry name" value="Nucleotidyltransferase"/>
    <property type="match status" value="1"/>
</dbReference>
<dbReference type="InterPro" id="IPR029398">
    <property type="entry name" value="PolB_thumb"/>
</dbReference>
<evidence type="ECO:0000256" key="1">
    <source>
        <dbReference type="ARBA" id="ARBA00022490"/>
    </source>
</evidence>
<dbReference type="Pfam" id="PF14792">
    <property type="entry name" value="DNA_pol_B_palm"/>
    <property type="match status" value="1"/>
</dbReference>
<dbReference type="InterPro" id="IPR037160">
    <property type="entry name" value="DNA_Pol_thumb_sf"/>
</dbReference>
<gene>
    <name evidence="8" type="ORF">AKO1_008923</name>
</gene>
<dbReference type="InterPro" id="IPR022312">
    <property type="entry name" value="DNA_pol_X"/>
</dbReference>
<dbReference type="CDD" id="cd00141">
    <property type="entry name" value="NT_POLXc"/>
    <property type="match status" value="1"/>
</dbReference>
<evidence type="ECO:0000313" key="9">
    <source>
        <dbReference type="Proteomes" id="UP001431209"/>
    </source>
</evidence>
<dbReference type="Proteomes" id="UP001431209">
    <property type="component" value="Unassembled WGS sequence"/>
</dbReference>
<dbReference type="InterPro" id="IPR027421">
    <property type="entry name" value="DNA_pol_lamdba_lyase_dom_sf"/>
</dbReference>
<evidence type="ECO:0000256" key="6">
    <source>
        <dbReference type="SAM" id="MobiDB-lite"/>
    </source>
</evidence>
<dbReference type="EMBL" id="JAOPGA020001418">
    <property type="protein sequence ID" value="KAL0488250.1"/>
    <property type="molecule type" value="Genomic_DNA"/>
</dbReference>
<organism evidence="8 9">
    <name type="scientific">Acrasis kona</name>
    <dbReference type="NCBI Taxonomy" id="1008807"/>
    <lineage>
        <taxon>Eukaryota</taxon>
        <taxon>Discoba</taxon>
        <taxon>Heterolobosea</taxon>
        <taxon>Tetramitia</taxon>
        <taxon>Eutetramitia</taxon>
        <taxon>Acrasidae</taxon>
        <taxon>Acrasis</taxon>
    </lineage>
</organism>
<dbReference type="Pfam" id="PF10391">
    <property type="entry name" value="DNA_pol_lambd_f"/>
    <property type="match status" value="1"/>
</dbReference>
<keyword evidence="1" id="KW-0963">Cytoplasm</keyword>
<dbReference type="GO" id="GO:0006284">
    <property type="term" value="P:base-excision repair"/>
    <property type="evidence" value="ECO:0007669"/>
    <property type="project" value="TreeGrafter"/>
</dbReference>
<evidence type="ECO:0000313" key="8">
    <source>
        <dbReference type="EMBL" id="KAL0488250.1"/>
    </source>
</evidence>
<dbReference type="GO" id="GO:0003677">
    <property type="term" value="F:DNA binding"/>
    <property type="evidence" value="ECO:0007669"/>
    <property type="project" value="UniProtKB-UniRule"/>
</dbReference>
<dbReference type="InterPro" id="IPR018944">
    <property type="entry name" value="DNA_pol_lambd_fingers_domain"/>
</dbReference>
<reference evidence="8 9" key="1">
    <citation type="submission" date="2024-03" db="EMBL/GenBank/DDBJ databases">
        <title>The Acrasis kona genome and developmental transcriptomes reveal deep origins of eukaryotic multicellular pathways.</title>
        <authorList>
            <person name="Sheikh S."/>
            <person name="Fu C.-J."/>
            <person name="Brown M.W."/>
            <person name="Baldauf S.L."/>
        </authorList>
    </citation>
    <scope>NUCLEOTIDE SEQUENCE [LARGE SCALE GENOMIC DNA]</scope>
    <source>
        <strain evidence="8 9">ATCC MYA-3509</strain>
    </source>
</reference>
<keyword evidence="5" id="KW-0239">DNA-directed DNA polymerase</keyword>
<dbReference type="GO" id="GO:0046872">
    <property type="term" value="F:metal ion binding"/>
    <property type="evidence" value="ECO:0007669"/>
    <property type="project" value="UniProtKB-UniRule"/>
</dbReference>
<keyword evidence="5" id="KW-0227">DNA damage</keyword>
<comment type="similarity">
    <text evidence="5">Belongs to the DNA polymerase type-X family.</text>
</comment>
<dbReference type="PANTHER" id="PTHR11276">
    <property type="entry name" value="DNA POLYMERASE TYPE-X FAMILY MEMBER"/>
    <property type="match status" value="1"/>
</dbReference>
<keyword evidence="5" id="KW-0539">Nucleus</keyword>
<comment type="caution">
    <text evidence="8">The sequence shown here is derived from an EMBL/GenBank/DDBJ whole genome shotgun (WGS) entry which is preliminary data.</text>
</comment>
<dbReference type="GO" id="GO:0005634">
    <property type="term" value="C:nucleus"/>
    <property type="evidence" value="ECO:0007669"/>
    <property type="project" value="UniProtKB-SubCell"/>
</dbReference>
<comment type="subcellular location">
    <subcellularLocation>
        <location evidence="5">Nucleus</location>
    </subcellularLocation>
</comment>
<dbReference type="GO" id="GO:0006303">
    <property type="term" value="P:double-strand break repair via nonhomologous end joining"/>
    <property type="evidence" value="ECO:0007669"/>
    <property type="project" value="TreeGrafter"/>
</dbReference>
<protein>
    <recommendedName>
        <fullName evidence="5">DNA polymerase</fullName>
        <ecNumber evidence="5">2.7.7.7</ecNumber>
    </recommendedName>
</protein>
<keyword evidence="2 5" id="KW-0808">Transferase</keyword>
<feature type="region of interest" description="Disordered" evidence="6">
    <location>
        <begin position="1"/>
        <end position="46"/>
    </location>
</feature>
<comment type="function">
    <text evidence="5">DNA polymerase that functions in several pathways of DNA repair. Involved in base excision repair (BER) responsible for repair of lesions that give rise to abasic (AP) sites in DNA. Also contributes to DNA double-strand break repair by non-homologous end joining and homologous recombination. Has both template-dependent and template-independent (terminal transferase) DNA polymerase activities. Has also a 5'-deoxyribose-5-phosphate lyase (dRP lyase) activity.</text>
</comment>
<comment type="catalytic activity">
    <reaction evidence="5">
        <text>DNA(n) + a 2'-deoxyribonucleoside 5'-triphosphate = DNA(n+1) + diphosphate</text>
        <dbReference type="Rhea" id="RHEA:22508"/>
        <dbReference type="Rhea" id="RHEA-COMP:17339"/>
        <dbReference type="Rhea" id="RHEA-COMP:17340"/>
        <dbReference type="ChEBI" id="CHEBI:33019"/>
        <dbReference type="ChEBI" id="CHEBI:61560"/>
        <dbReference type="ChEBI" id="CHEBI:173112"/>
        <dbReference type="EC" id="2.7.7.7"/>
    </reaction>
</comment>
<dbReference type="SUPFAM" id="SSF47802">
    <property type="entry name" value="DNA polymerase beta, N-terminal domain-like"/>
    <property type="match status" value="1"/>
</dbReference>
<evidence type="ECO:0000256" key="2">
    <source>
        <dbReference type="ARBA" id="ARBA00022679"/>
    </source>
</evidence>
<proteinExistence type="inferred from homology"/>
<keyword evidence="9" id="KW-1185">Reference proteome</keyword>
<evidence type="ECO:0000259" key="7">
    <source>
        <dbReference type="SMART" id="SM00483"/>
    </source>
</evidence>
<dbReference type="SUPFAM" id="SSF81585">
    <property type="entry name" value="PsbU/PolX domain-like"/>
    <property type="match status" value="1"/>
</dbReference>
<dbReference type="EC" id="2.7.7.7" evidence="5"/>
<dbReference type="PANTHER" id="PTHR11276:SF42">
    <property type="entry name" value="DNA POLYMERASE BETA"/>
    <property type="match status" value="1"/>
</dbReference>
<evidence type="ECO:0000256" key="5">
    <source>
        <dbReference type="RuleBase" id="RU366014"/>
    </source>
</evidence>
<dbReference type="PRINTS" id="PR00870">
    <property type="entry name" value="DNAPOLXBETA"/>
</dbReference>
<dbReference type="Pfam" id="PF14791">
    <property type="entry name" value="DNA_pol_B_thumb"/>
    <property type="match status" value="1"/>
</dbReference>
<feature type="domain" description="DNA-directed DNA polymerase X" evidence="7">
    <location>
        <begin position="68"/>
        <end position="380"/>
    </location>
</feature>
<dbReference type="Gene3D" id="1.10.150.20">
    <property type="entry name" value="5' to 3' exonuclease, C-terminal subdomain"/>
    <property type="match status" value="1"/>
</dbReference>
<dbReference type="InterPro" id="IPR043519">
    <property type="entry name" value="NT_sf"/>
</dbReference>
<dbReference type="AlphaFoldDB" id="A0AAW2ZHG3"/>
<sequence length="392" mass="45532">MVNKITRYLGKRKSESENQQVQSDQECTTAKHVKDVEPSSPWSMGTLHQFFNNKREKTSIDDRINDPNKKSLVIKILEELQNLDNVKTNTNKIQAYKSAIAEIQKEYPDFNSIGRTITSQINEVLNTNTLKILNFHNQHSEAVAELSKVYGIGISLASKLYKQHNIKTIQDLRQSKYKLRLNESQLIGIRLYEDLLLKIPRKEIEIFEKLIDQSIQKIHPDMITKICGSYRRGLEQSGDIDLLVTLNHSQRGGNYSDMLRKIVSRLQKDDIISDVLSHGPKKFMGVCILPDSVSEFVPHKHRRIDIRFVTQDQFHCATLYFTGSAWFNALMRIRANQKDLHISEYAVWKGLNRDSPLRVTCEKDVFDYIGMKYFEPTERDWTRDPGRTPKNF</sequence>
<evidence type="ECO:0000256" key="3">
    <source>
        <dbReference type="ARBA" id="ARBA00022695"/>
    </source>
</evidence>
<evidence type="ECO:0000256" key="4">
    <source>
        <dbReference type="ARBA" id="ARBA00023125"/>
    </source>
</evidence>
<dbReference type="Gene3D" id="3.30.460.10">
    <property type="entry name" value="Beta Polymerase, domain 2"/>
    <property type="match status" value="1"/>
</dbReference>
<keyword evidence="5" id="KW-0234">DNA repair</keyword>
<dbReference type="GO" id="GO:0003887">
    <property type="term" value="F:DNA-directed DNA polymerase activity"/>
    <property type="evidence" value="ECO:0007669"/>
    <property type="project" value="UniProtKB-UniRule"/>
</dbReference>
<feature type="compositionally biased region" description="Polar residues" evidence="6">
    <location>
        <begin position="17"/>
        <end position="28"/>
    </location>
</feature>
<dbReference type="InterPro" id="IPR028207">
    <property type="entry name" value="DNA_pol_B_palm_palm"/>
</dbReference>
<name>A0AAW2ZHG3_9EUKA</name>
<dbReference type="Gene3D" id="3.30.210.10">
    <property type="entry name" value="DNA polymerase, thumb domain"/>
    <property type="match status" value="1"/>
</dbReference>
<accession>A0AAW2ZHG3</accession>
<dbReference type="InterPro" id="IPR002054">
    <property type="entry name" value="DNA-dir_DNA_pol_X"/>
</dbReference>